<feature type="compositionally biased region" description="Polar residues" evidence="1">
    <location>
        <begin position="478"/>
        <end position="491"/>
    </location>
</feature>
<feature type="chain" id="PRO_5047320359" description="Peptidase A1 domain-containing protein" evidence="3">
    <location>
        <begin position="22"/>
        <end position="551"/>
    </location>
</feature>
<dbReference type="InterPro" id="IPR021109">
    <property type="entry name" value="Peptidase_aspartic_dom_sf"/>
</dbReference>
<evidence type="ECO:0000313" key="5">
    <source>
        <dbReference type="Proteomes" id="UP001628179"/>
    </source>
</evidence>
<dbReference type="GeneID" id="98175640"/>
<comment type="caution">
    <text evidence="4">The sequence shown here is derived from an EMBL/GenBank/DDBJ whole genome shotgun (WGS) entry which is preliminary data.</text>
</comment>
<keyword evidence="2" id="KW-0472">Membrane</keyword>
<evidence type="ECO:0000256" key="3">
    <source>
        <dbReference type="SAM" id="SignalP"/>
    </source>
</evidence>
<keyword evidence="2" id="KW-1133">Transmembrane helix</keyword>
<evidence type="ECO:0000313" key="4">
    <source>
        <dbReference type="EMBL" id="GAB1314687.1"/>
    </source>
</evidence>
<accession>A0ABQ0GA81</accession>
<feature type="region of interest" description="Disordered" evidence="1">
    <location>
        <begin position="478"/>
        <end position="551"/>
    </location>
</feature>
<dbReference type="SUPFAM" id="SSF50630">
    <property type="entry name" value="Acid proteases"/>
    <property type="match status" value="1"/>
</dbReference>
<organism evidence="4 5">
    <name type="scientific">Madurella fahalii</name>
    <dbReference type="NCBI Taxonomy" id="1157608"/>
    <lineage>
        <taxon>Eukaryota</taxon>
        <taxon>Fungi</taxon>
        <taxon>Dikarya</taxon>
        <taxon>Ascomycota</taxon>
        <taxon>Pezizomycotina</taxon>
        <taxon>Sordariomycetes</taxon>
        <taxon>Sordariomycetidae</taxon>
        <taxon>Sordariales</taxon>
        <taxon>Sordariales incertae sedis</taxon>
        <taxon>Madurella</taxon>
    </lineage>
</organism>
<feature type="signal peptide" evidence="3">
    <location>
        <begin position="1"/>
        <end position="21"/>
    </location>
</feature>
<evidence type="ECO:0008006" key="6">
    <source>
        <dbReference type="Google" id="ProtNLM"/>
    </source>
</evidence>
<name>A0ABQ0GA81_9PEZI</name>
<protein>
    <recommendedName>
        <fullName evidence="6">Peptidase A1 domain-containing protein</fullName>
    </recommendedName>
</protein>
<gene>
    <name evidence="4" type="ORF">MFIFM68171_04897</name>
</gene>
<proteinExistence type="predicted"/>
<dbReference type="Gene3D" id="2.40.70.10">
    <property type="entry name" value="Acid Proteases"/>
    <property type="match status" value="1"/>
</dbReference>
<dbReference type="RefSeq" id="XP_070916418.1">
    <property type="nucleotide sequence ID" value="XM_071060317.1"/>
</dbReference>
<dbReference type="Proteomes" id="UP001628179">
    <property type="component" value="Unassembled WGS sequence"/>
</dbReference>
<keyword evidence="3" id="KW-0732">Signal</keyword>
<keyword evidence="5" id="KW-1185">Reference proteome</keyword>
<sequence>MLASTQQLFLSFCLLVSQSWAAPLCHPPTIELSLGDCRILGADEGEDVDSWGIRVSIDGASDLCLVPSTVVNHTFLTTDDLCGPDQLNAHGVQMSAAQCRSRRGGYISQPLSIVSTDGLGGANPGWGSLGNSIDSAAEATLHLLNQAVTMTVGLITSGQQSTASHLGLASGSVLLETLKNMGLIGARSFGLNVGSQSVLFPKRGSLVLGGYDQVSPAGSFAQFAISNPDQIHERHCPLQVSVTGMTLSMERTNNTAGNSTSLQSVPIIQRADPMRFCIEPYDNLFRMPGLTVDKVENYFREVTGYNGETVDPVVYRDRLLNLEPGLAFPASAGSFNGTLRLTIEDKLTVDIPLYELQRPLRGLDSNGRVVLEPEYNELQIYRQEAPNDAPVLGKAFLSQVYLFVDYESGNFYLAPQAPGVTTSRPISSTTCTTGLSPTDKGLITVGSVLGVILVVSIGYAMYRYCCAPLLVREKRSSPVSAPATDQHTTQKAGPPGHDAQSTQQARTEESPGEDGPEDETHQKLPGPLPQPVVNFEEAQTGNQEPGGPPIR</sequence>
<reference evidence="4 5" key="1">
    <citation type="submission" date="2024-09" db="EMBL/GenBank/DDBJ databases">
        <title>Itraconazole resistance in Madurella fahalii resulting from another homologue of gene encoding cytochrome P450 14-alpha sterol demethylase (CYP51).</title>
        <authorList>
            <person name="Yoshioka I."/>
            <person name="Fahal A.H."/>
            <person name="Kaneko S."/>
            <person name="Yaguchi T."/>
        </authorList>
    </citation>
    <scope>NUCLEOTIDE SEQUENCE [LARGE SCALE GENOMIC DNA]</scope>
    <source>
        <strain evidence="4 5">IFM 68171</strain>
    </source>
</reference>
<evidence type="ECO:0000256" key="1">
    <source>
        <dbReference type="SAM" id="MobiDB-lite"/>
    </source>
</evidence>
<feature type="transmembrane region" description="Helical" evidence="2">
    <location>
        <begin position="441"/>
        <end position="462"/>
    </location>
</feature>
<keyword evidence="2" id="KW-0812">Transmembrane</keyword>
<evidence type="ECO:0000256" key="2">
    <source>
        <dbReference type="SAM" id="Phobius"/>
    </source>
</evidence>
<dbReference type="EMBL" id="BAAFSV010000002">
    <property type="protein sequence ID" value="GAB1314687.1"/>
    <property type="molecule type" value="Genomic_DNA"/>
</dbReference>